<dbReference type="Proteomes" id="UP000294933">
    <property type="component" value="Unassembled WGS sequence"/>
</dbReference>
<feature type="region of interest" description="Disordered" evidence="2">
    <location>
        <begin position="1"/>
        <end position="121"/>
    </location>
</feature>
<feature type="compositionally biased region" description="Polar residues" evidence="2">
    <location>
        <begin position="442"/>
        <end position="452"/>
    </location>
</feature>
<evidence type="ECO:0000313" key="4">
    <source>
        <dbReference type="Proteomes" id="UP000294933"/>
    </source>
</evidence>
<evidence type="ECO:0000313" key="3">
    <source>
        <dbReference type="EMBL" id="TDL24134.1"/>
    </source>
</evidence>
<feature type="compositionally biased region" description="Basic and acidic residues" evidence="2">
    <location>
        <begin position="515"/>
        <end position="551"/>
    </location>
</feature>
<proteinExistence type="predicted"/>
<dbReference type="VEuPathDB" id="FungiDB:BD410DRAFT_109293"/>
<keyword evidence="1" id="KW-0175">Coiled coil</keyword>
<feature type="compositionally biased region" description="Low complexity" evidence="2">
    <location>
        <begin position="1"/>
        <end position="22"/>
    </location>
</feature>
<reference evidence="3 4" key="1">
    <citation type="submission" date="2018-06" db="EMBL/GenBank/DDBJ databases">
        <title>A transcriptomic atlas of mushroom development highlights an independent origin of complex multicellularity.</title>
        <authorList>
            <consortium name="DOE Joint Genome Institute"/>
            <person name="Krizsan K."/>
            <person name="Almasi E."/>
            <person name="Merenyi Z."/>
            <person name="Sahu N."/>
            <person name="Viragh M."/>
            <person name="Koszo T."/>
            <person name="Mondo S."/>
            <person name="Kiss B."/>
            <person name="Balint B."/>
            <person name="Kues U."/>
            <person name="Barry K."/>
            <person name="Hegedus J.C."/>
            <person name="Henrissat B."/>
            <person name="Johnson J."/>
            <person name="Lipzen A."/>
            <person name="Ohm R."/>
            <person name="Nagy I."/>
            <person name="Pangilinan J."/>
            <person name="Yan J."/>
            <person name="Xiong Y."/>
            <person name="Grigoriev I.V."/>
            <person name="Hibbett D.S."/>
            <person name="Nagy L.G."/>
        </authorList>
    </citation>
    <scope>NUCLEOTIDE SEQUENCE [LARGE SCALE GENOMIC DNA]</scope>
    <source>
        <strain evidence="3 4">SZMC22713</strain>
    </source>
</reference>
<feature type="compositionally biased region" description="Low complexity" evidence="2">
    <location>
        <begin position="88"/>
        <end position="102"/>
    </location>
</feature>
<evidence type="ECO:0000256" key="1">
    <source>
        <dbReference type="SAM" id="Coils"/>
    </source>
</evidence>
<gene>
    <name evidence="3" type="ORF">BD410DRAFT_109293</name>
</gene>
<dbReference type="EMBL" id="ML170167">
    <property type="protein sequence ID" value="TDL24134.1"/>
    <property type="molecule type" value="Genomic_DNA"/>
</dbReference>
<feature type="coiled-coil region" evidence="1">
    <location>
        <begin position="163"/>
        <end position="201"/>
    </location>
</feature>
<dbReference type="STRING" id="50990.A0A4Y7Q966"/>
<feature type="region of interest" description="Disordered" evidence="2">
    <location>
        <begin position="421"/>
        <end position="610"/>
    </location>
</feature>
<organism evidence="3 4">
    <name type="scientific">Rickenella mellea</name>
    <dbReference type="NCBI Taxonomy" id="50990"/>
    <lineage>
        <taxon>Eukaryota</taxon>
        <taxon>Fungi</taxon>
        <taxon>Dikarya</taxon>
        <taxon>Basidiomycota</taxon>
        <taxon>Agaricomycotina</taxon>
        <taxon>Agaricomycetes</taxon>
        <taxon>Hymenochaetales</taxon>
        <taxon>Rickenellaceae</taxon>
        <taxon>Rickenella</taxon>
    </lineage>
</organism>
<feature type="region of interest" description="Disordered" evidence="2">
    <location>
        <begin position="321"/>
        <end position="350"/>
    </location>
</feature>
<protein>
    <submittedName>
        <fullName evidence="3">Uncharacterized protein</fullName>
    </submittedName>
</protein>
<keyword evidence="4" id="KW-1185">Reference proteome</keyword>
<evidence type="ECO:0000256" key="2">
    <source>
        <dbReference type="SAM" id="MobiDB-lite"/>
    </source>
</evidence>
<accession>A0A4Y7Q966</accession>
<feature type="compositionally biased region" description="Low complexity" evidence="2">
    <location>
        <begin position="458"/>
        <end position="471"/>
    </location>
</feature>
<dbReference type="OrthoDB" id="2409325at2759"/>
<sequence length="610" mass="63057">MPETVVSPTATATAPALASATSQRIVPGAPPPSPLTKSQKKKRKGAKKPGDGHVDSPVSPEGAAPATVQTPVTEGGVKEESNGSHHGAAAATATTPTAAAATGGEADVHASSPHTKPSPMVDLLNKRIRVFTKKIARIGTYSSRPHSELNEDQMKTLKTLPALEAVHKELEETRKAIEVYEAEQAKEAAQQRADAEAAERQRVAETLAAAQKAHALRATHVLNFIRLHALVVAGDPSTQRLDLTEEELGAVFTAAGILHGPESEAKQEVVHGFLVGEGEMDGISYVRLLEITENHVNPPPVEPTEPEAEAESAEVDIPHQDTDVEEPPASSTEDGQQVGEDHGNVSVSASATSAAGLAASTSFHFMQESELENDAANFENGAEWVEKEDAQSPVVTREVEHHAVAEETPVVDTVAPETKSGAIDWADDHGDLPPIDSVHASFGTSGTVTPATPASGEAAAPTASGDDAAADNSGWGIADSAGDQPHVNGAQPTTDEDGFTQARGGRGRARGRGFRGGDRGAYRGGDRGGFRGGERGGRGDRGNFRGGDRGGFRGGRQFSNGGGAGGDGGSWRGAQEGEFRGRGRGRGRGGDRGGPRGGGGANRGATPNEE</sequence>
<dbReference type="AlphaFoldDB" id="A0A4Y7Q966"/>
<feature type="compositionally biased region" description="Gly residues" evidence="2">
    <location>
        <begin position="560"/>
        <end position="571"/>
    </location>
</feature>
<feature type="compositionally biased region" description="Basic residues" evidence="2">
    <location>
        <begin position="38"/>
        <end position="47"/>
    </location>
</feature>
<name>A0A4Y7Q966_9AGAM</name>